<evidence type="ECO:0000256" key="4">
    <source>
        <dbReference type="SAM" id="MobiDB-lite"/>
    </source>
</evidence>
<proteinExistence type="predicted"/>
<dbReference type="PANTHER" id="PTHR43429:SF3">
    <property type="entry name" value="NITRITE REDUCTASE [NAD(P)H]"/>
    <property type="match status" value="1"/>
</dbReference>
<keyword evidence="7" id="KW-1185">Reference proteome</keyword>
<evidence type="ECO:0000259" key="5">
    <source>
        <dbReference type="Pfam" id="PF07992"/>
    </source>
</evidence>
<keyword evidence="3" id="KW-0274">FAD</keyword>
<dbReference type="SUPFAM" id="SSF51905">
    <property type="entry name" value="FAD/NAD(P)-binding domain"/>
    <property type="match status" value="1"/>
</dbReference>
<dbReference type="InterPro" id="IPR050260">
    <property type="entry name" value="FAD-bd_OxRdtase"/>
</dbReference>
<dbReference type="Proteomes" id="UP000269591">
    <property type="component" value="Unassembled WGS sequence"/>
</dbReference>
<evidence type="ECO:0000313" key="7">
    <source>
        <dbReference type="Proteomes" id="UP000269591"/>
    </source>
</evidence>
<accession>A0A3N0ARU5</accession>
<feature type="compositionally biased region" description="Low complexity" evidence="4">
    <location>
        <begin position="510"/>
        <end position="519"/>
    </location>
</feature>
<organism evidence="6 7">
    <name type="scientific">Slackia equolifaciens</name>
    <dbReference type="NCBI Taxonomy" id="498718"/>
    <lineage>
        <taxon>Bacteria</taxon>
        <taxon>Bacillati</taxon>
        <taxon>Actinomycetota</taxon>
        <taxon>Coriobacteriia</taxon>
        <taxon>Eggerthellales</taxon>
        <taxon>Eggerthellaceae</taxon>
        <taxon>Slackia</taxon>
    </lineage>
</organism>
<name>A0A3N0ARU5_9ACTN</name>
<dbReference type="PRINTS" id="PR00368">
    <property type="entry name" value="FADPNR"/>
</dbReference>
<dbReference type="PANTHER" id="PTHR43429">
    <property type="entry name" value="PYRIDINE NUCLEOTIDE-DISULFIDE OXIDOREDUCTASE DOMAIN-CONTAINING"/>
    <property type="match status" value="1"/>
</dbReference>
<dbReference type="GO" id="GO:0016491">
    <property type="term" value="F:oxidoreductase activity"/>
    <property type="evidence" value="ECO:0007669"/>
    <property type="project" value="InterPro"/>
</dbReference>
<dbReference type="EMBL" id="QIBX01000028">
    <property type="protein sequence ID" value="RNL37454.1"/>
    <property type="molecule type" value="Genomic_DNA"/>
</dbReference>
<dbReference type="AlphaFoldDB" id="A0A3N0ARU5"/>
<keyword evidence="2" id="KW-0285">Flavoprotein</keyword>
<feature type="region of interest" description="Disordered" evidence="4">
    <location>
        <begin position="544"/>
        <end position="602"/>
    </location>
</feature>
<comment type="caution">
    <text evidence="6">The sequence shown here is derived from an EMBL/GenBank/DDBJ whole genome shotgun (WGS) entry which is preliminary data.</text>
</comment>
<dbReference type="Gene3D" id="3.50.50.60">
    <property type="entry name" value="FAD/NAD(P)-binding domain"/>
    <property type="match status" value="2"/>
</dbReference>
<evidence type="ECO:0000256" key="1">
    <source>
        <dbReference type="ARBA" id="ARBA00001974"/>
    </source>
</evidence>
<dbReference type="InterPro" id="IPR023753">
    <property type="entry name" value="FAD/NAD-binding_dom"/>
</dbReference>
<sequence length="602" mass="62880">MWKARGASMAQDTIRSQGYERRAAFGLVAPTASIPSAGDAYARPSAIACPVANDGRLEADYLIIGNSAAGVAAAETLRACDGEASILMVSDEPYAAYGRPLISYLLEGKTSIDRVGYRDAGFYDRNRIATLFGAACKVVSIDPEAHEAACADGTVIRYGKCLLATGSVAFVPHIEGMEGRANVHRFMTLDDALGAWEDAVESTRRAHDEGCESRVIVIGGGLIGAKAAEALSHHVDEVVVFEHNNRILPAVLDEEGAGIVQRLLEPHGIVCRPGMSAEALVGEGDRVVSAHLTDGSDLPCDMVVMAVGVRPASSLAVDAGAEQGRGLVVGRDLQTTLPDVYAAGDVTQVSDRLTGAQRPLALWPNAVHQGRIAALHMAGVPDAPDFVDSFAVNAVDFFDISLLTSGIINPSEGDGCEVHTFVEGDEYAKFVVRGGALVGYVLLNRPDDAGVYTSMIEDEVPLSSLEGDVFSRPVGNLDFSEDVRWRRLHKGYPGTLDEFGWSCDPGVRPDSGTDSGSGTDFGTGPDCCAGRGVAFDSGVGAAFDSGASADSDPVSSSDSGADPNPDSSSGSGSGSDPDTSSKSRQRRSELLSGRASEEGDFA</sequence>
<dbReference type="InterPro" id="IPR016156">
    <property type="entry name" value="FAD/NAD-linked_Rdtase_dimer_sf"/>
</dbReference>
<dbReference type="Gene3D" id="3.30.390.30">
    <property type="match status" value="1"/>
</dbReference>
<dbReference type="PRINTS" id="PR00411">
    <property type="entry name" value="PNDRDTASEI"/>
</dbReference>
<feature type="compositionally biased region" description="Low complexity" evidence="4">
    <location>
        <begin position="544"/>
        <end position="582"/>
    </location>
</feature>
<reference evidence="7" key="1">
    <citation type="submission" date="2018-05" db="EMBL/GenBank/DDBJ databases">
        <title>Genome Sequencing of selected type strains of the family Eggerthellaceae.</title>
        <authorList>
            <person name="Danylec N."/>
            <person name="Stoll D.A."/>
            <person name="Doetsch A."/>
            <person name="Huch M."/>
        </authorList>
    </citation>
    <scope>NUCLEOTIDE SEQUENCE [LARGE SCALE GENOMIC DNA]</scope>
    <source>
        <strain evidence="7">DSM 24851</strain>
    </source>
</reference>
<protein>
    <recommendedName>
        <fullName evidence="5">FAD/NAD(P)-binding domain-containing protein</fullName>
    </recommendedName>
</protein>
<evidence type="ECO:0000256" key="2">
    <source>
        <dbReference type="ARBA" id="ARBA00022630"/>
    </source>
</evidence>
<feature type="region of interest" description="Disordered" evidence="4">
    <location>
        <begin position="499"/>
        <end position="519"/>
    </location>
</feature>
<evidence type="ECO:0000313" key="6">
    <source>
        <dbReference type="EMBL" id="RNL37454.1"/>
    </source>
</evidence>
<evidence type="ECO:0000256" key="3">
    <source>
        <dbReference type="ARBA" id="ARBA00022827"/>
    </source>
</evidence>
<feature type="domain" description="FAD/NAD(P)-binding" evidence="5">
    <location>
        <begin position="60"/>
        <end position="370"/>
    </location>
</feature>
<dbReference type="InterPro" id="IPR036188">
    <property type="entry name" value="FAD/NAD-bd_sf"/>
</dbReference>
<dbReference type="Pfam" id="PF07992">
    <property type="entry name" value="Pyr_redox_2"/>
    <property type="match status" value="1"/>
</dbReference>
<gene>
    <name evidence="6" type="ORF">DMP06_10905</name>
</gene>
<comment type="cofactor">
    <cofactor evidence="1">
        <name>FAD</name>
        <dbReference type="ChEBI" id="CHEBI:57692"/>
    </cofactor>
</comment>